<evidence type="ECO:0000256" key="1">
    <source>
        <dbReference type="ARBA" id="ARBA00023015"/>
    </source>
</evidence>
<dbReference type="PANTHER" id="PTHR43537:SF5">
    <property type="entry name" value="UXU OPERON TRANSCRIPTIONAL REGULATOR"/>
    <property type="match status" value="1"/>
</dbReference>
<dbReference type="PROSITE" id="PS50949">
    <property type="entry name" value="HTH_GNTR"/>
    <property type="match status" value="1"/>
</dbReference>
<sequence length="236" mass="26638">MAEPTTPTTAGAPPAGGATSAPVGASKSQRTYHWIRERIDRQEFVPGYRLVLGTIAEELGVSVVPVREAVRRLEAEGLVEFEKNVGARVAMVDEADYLHSMETLGVLEGTATALSLPHLGAEEVERAQRLNDRMRSVLDEFDPGEFTALNHEFHDVLHLRCPNPHLEELVQREWTRLARLRRSTFAFVPDRAPESVAEHDEILRLIRTEADALDVELAVRRHRWRTIDAYRRHRGA</sequence>
<accession>A0ABP6RGM5</accession>
<keyword evidence="1" id="KW-0805">Transcription regulation</keyword>
<dbReference type="InterPro" id="IPR036390">
    <property type="entry name" value="WH_DNA-bd_sf"/>
</dbReference>
<keyword evidence="7" id="KW-1185">Reference proteome</keyword>
<dbReference type="PANTHER" id="PTHR43537">
    <property type="entry name" value="TRANSCRIPTIONAL REGULATOR, GNTR FAMILY"/>
    <property type="match status" value="1"/>
</dbReference>
<keyword evidence="3" id="KW-0804">Transcription</keyword>
<evidence type="ECO:0000313" key="7">
    <source>
        <dbReference type="Proteomes" id="UP001501736"/>
    </source>
</evidence>
<feature type="region of interest" description="Disordered" evidence="4">
    <location>
        <begin position="1"/>
        <end position="25"/>
    </location>
</feature>
<dbReference type="InterPro" id="IPR008920">
    <property type="entry name" value="TF_FadR/GntR_C"/>
</dbReference>
<dbReference type="SMART" id="SM00895">
    <property type="entry name" value="FCD"/>
    <property type="match status" value="1"/>
</dbReference>
<dbReference type="Gene3D" id="1.10.10.10">
    <property type="entry name" value="Winged helix-like DNA-binding domain superfamily/Winged helix DNA-binding domain"/>
    <property type="match status" value="1"/>
</dbReference>
<dbReference type="Gene3D" id="1.20.120.530">
    <property type="entry name" value="GntR ligand-binding domain-like"/>
    <property type="match status" value="1"/>
</dbReference>
<dbReference type="Pfam" id="PF00392">
    <property type="entry name" value="GntR"/>
    <property type="match status" value="1"/>
</dbReference>
<name>A0ABP6RGM5_9MICC</name>
<dbReference type="RefSeq" id="WP_344721629.1">
    <property type="nucleotide sequence ID" value="NZ_BAAAYG010000010.1"/>
</dbReference>
<gene>
    <name evidence="6" type="ORF">GCM10020260_23690</name>
</gene>
<dbReference type="SMART" id="SM00345">
    <property type="entry name" value="HTH_GNTR"/>
    <property type="match status" value="1"/>
</dbReference>
<dbReference type="SUPFAM" id="SSF48008">
    <property type="entry name" value="GntR ligand-binding domain-like"/>
    <property type="match status" value="1"/>
</dbReference>
<reference evidence="7" key="1">
    <citation type="journal article" date="2019" name="Int. J. Syst. Evol. Microbiol.">
        <title>The Global Catalogue of Microorganisms (GCM) 10K type strain sequencing project: providing services to taxonomists for standard genome sequencing and annotation.</title>
        <authorList>
            <consortium name="The Broad Institute Genomics Platform"/>
            <consortium name="The Broad Institute Genome Sequencing Center for Infectious Disease"/>
            <person name="Wu L."/>
            <person name="Ma J."/>
        </authorList>
    </citation>
    <scope>NUCLEOTIDE SEQUENCE [LARGE SCALE GENOMIC DNA]</scope>
    <source>
        <strain evidence="7">JCM 11483</strain>
    </source>
</reference>
<dbReference type="InterPro" id="IPR036388">
    <property type="entry name" value="WH-like_DNA-bd_sf"/>
</dbReference>
<dbReference type="InterPro" id="IPR011711">
    <property type="entry name" value="GntR_C"/>
</dbReference>
<dbReference type="EMBL" id="BAAAYG010000010">
    <property type="protein sequence ID" value="GAA3287322.1"/>
    <property type="molecule type" value="Genomic_DNA"/>
</dbReference>
<comment type="caution">
    <text evidence="6">The sequence shown here is derived from an EMBL/GenBank/DDBJ whole genome shotgun (WGS) entry which is preliminary data.</text>
</comment>
<evidence type="ECO:0000313" key="6">
    <source>
        <dbReference type="EMBL" id="GAA3287322.1"/>
    </source>
</evidence>
<evidence type="ECO:0000256" key="3">
    <source>
        <dbReference type="ARBA" id="ARBA00023163"/>
    </source>
</evidence>
<feature type="domain" description="HTH gntR-type" evidence="5">
    <location>
        <begin position="25"/>
        <end position="92"/>
    </location>
</feature>
<dbReference type="CDD" id="cd07377">
    <property type="entry name" value="WHTH_GntR"/>
    <property type="match status" value="1"/>
</dbReference>
<dbReference type="SUPFAM" id="SSF46785">
    <property type="entry name" value="Winged helix' DNA-binding domain"/>
    <property type="match status" value="1"/>
</dbReference>
<evidence type="ECO:0000256" key="4">
    <source>
        <dbReference type="SAM" id="MobiDB-lite"/>
    </source>
</evidence>
<organism evidence="6 7">
    <name type="scientific">Nesterenkonia halobia</name>
    <dbReference type="NCBI Taxonomy" id="37922"/>
    <lineage>
        <taxon>Bacteria</taxon>
        <taxon>Bacillati</taxon>
        <taxon>Actinomycetota</taxon>
        <taxon>Actinomycetes</taxon>
        <taxon>Micrococcales</taxon>
        <taxon>Micrococcaceae</taxon>
        <taxon>Nesterenkonia</taxon>
    </lineage>
</organism>
<keyword evidence="2" id="KW-0238">DNA-binding</keyword>
<proteinExistence type="predicted"/>
<dbReference type="Proteomes" id="UP001501736">
    <property type="component" value="Unassembled WGS sequence"/>
</dbReference>
<evidence type="ECO:0000259" key="5">
    <source>
        <dbReference type="PROSITE" id="PS50949"/>
    </source>
</evidence>
<evidence type="ECO:0000256" key="2">
    <source>
        <dbReference type="ARBA" id="ARBA00023125"/>
    </source>
</evidence>
<dbReference type="InterPro" id="IPR000524">
    <property type="entry name" value="Tscrpt_reg_HTH_GntR"/>
</dbReference>
<dbReference type="Pfam" id="PF07729">
    <property type="entry name" value="FCD"/>
    <property type="match status" value="1"/>
</dbReference>
<protein>
    <submittedName>
        <fullName evidence="6">GntR family transcriptional regulator</fullName>
    </submittedName>
</protein>